<dbReference type="OrthoDB" id="941679at2759"/>
<dbReference type="InterPro" id="IPR000490">
    <property type="entry name" value="Glyco_hydro_17"/>
</dbReference>
<dbReference type="GO" id="GO:0005975">
    <property type="term" value="P:carbohydrate metabolic process"/>
    <property type="evidence" value="ECO:0007669"/>
    <property type="project" value="InterPro"/>
</dbReference>
<evidence type="ECO:0000256" key="3">
    <source>
        <dbReference type="ARBA" id="ARBA00023295"/>
    </source>
</evidence>
<keyword evidence="8" id="KW-1185">Reference proteome</keyword>
<dbReference type="Pfam" id="PF00332">
    <property type="entry name" value="Glyco_hydro_17"/>
    <property type="match status" value="1"/>
</dbReference>
<dbReference type="InterPro" id="IPR044965">
    <property type="entry name" value="Glyco_hydro_17_plant"/>
</dbReference>
<comment type="caution">
    <text evidence="7">The sequence shown here is derived from an EMBL/GenBank/DDBJ whole genome shotgun (WGS) entry which is preliminary data.</text>
</comment>
<dbReference type="Gene3D" id="3.20.20.80">
    <property type="entry name" value="Glycosidases"/>
    <property type="match status" value="1"/>
</dbReference>
<dbReference type="EMBL" id="PKPP01001900">
    <property type="protein sequence ID" value="PWA79109.1"/>
    <property type="molecule type" value="Genomic_DNA"/>
</dbReference>
<keyword evidence="6" id="KW-0732">Signal</keyword>
<dbReference type="SUPFAM" id="SSF51445">
    <property type="entry name" value="(Trans)glycosidases"/>
    <property type="match status" value="1"/>
</dbReference>
<comment type="similarity">
    <text evidence="1 4">Belongs to the glycosyl hydrolase 17 family.</text>
</comment>
<proteinExistence type="inferred from homology"/>
<gene>
    <name evidence="7" type="ORF">CTI12_AA208990</name>
</gene>
<dbReference type="AlphaFoldDB" id="A0A2U1P026"/>
<evidence type="ECO:0000256" key="4">
    <source>
        <dbReference type="RuleBase" id="RU004335"/>
    </source>
</evidence>
<sequence>MGLVLPFLNLLFLLISHSISHADGGAVGVNYGLIANNLPSPAEAINLINSKNIGRIRIFSPDHNVLNAIQNSGILFQVIIGTFNDDVPKLASDTNFAKNWVETNIIPYNAIKFHCISVGNEIIPGNLASSVLAAMGNLNAALKSYNLNIQVSTTVGFDLLASSFPPSSGDFKGDYKGIMQEISGFLSNNGFPLLLNAYPYFAYASNPSNIPASYALMNSTETVVRDGSLEYKNLFDAMVDSVYSALEKVSAGGLDIVVAESGWPSNGNGEFTTPSLAQTYNQNLVRHANSGTPKNPGKSVETYVFALFNENQKTPGVEQNFGLFNPDMSEVYHIDF</sequence>
<evidence type="ECO:0000256" key="2">
    <source>
        <dbReference type="ARBA" id="ARBA00022801"/>
    </source>
</evidence>
<organism evidence="7 8">
    <name type="scientific">Artemisia annua</name>
    <name type="common">Sweet wormwood</name>
    <dbReference type="NCBI Taxonomy" id="35608"/>
    <lineage>
        <taxon>Eukaryota</taxon>
        <taxon>Viridiplantae</taxon>
        <taxon>Streptophyta</taxon>
        <taxon>Embryophyta</taxon>
        <taxon>Tracheophyta</taxon>
        <taxon>Spermatophyta</taxon>
        <taxon>Magnoliopsida</taxon>
        <taxon>eudicotyledons</taxon>
        <taxon>Gunneridae</taxon>
        <taxon>Pentapetalae</taxon>
        <taxon>asterids</taxon>
        <taxon>campanulids</taxon>
        <taxon>Asterales</taxon>
        <taxon>Asteraceae</taxon>
        <taxon>Asteroideae</taxon>
        <taxon>Anthemideae</taxon>
        <taxon>Artemisiinae</taxon>
        <taxon>Artemisia</taxon>
    </lineage>
</organism>
<name>A0A2U1P026_ARTAN</name>
<evidence type="ECO:0000313" key="7">
    <source>
        <dbReference type="EMBL" id="PWA79109.1"/>
    </source>
</evidence>
<protein>
    <submittedName>
        <fullName evidence="7">Glucan endo-1,3-beta-glucosidase</fullName>
    </submittedName>
</protein>
<evidence type="ECO:0000313" key="8">
    <source>
        <dbReference type="Proteomes" id="UP000245207"/>
    </source>
</evidence>
<dbReference type="InterPro" id="IPR017853">
    <property type="entry name" value="GH"/>
</dbReference>
<dbReference type="PANTHER" id="PTHR32227">
    <property type="entry name" value="GLUCAN ENDO-1,3-BETA-GLUCOSIDASE BG1-RELATED-RELATED"/>
    <property type="match status" value="1"/>
</dbReference>
<dbReference type="Proteomes" id="UP000245207">
    <property type="component" value="Unassembled WGS sequence"/>
</dbReference>
<feature type="signal peptide" evidence="6">
    <location>
        <begin position="1"/>
        <end position="22"/>
    </location>
</feature>
<dbReference type="STRING" id="35608.A0A2U1P026"/>
<reference evidence="7 8" key="1">
    <citation type="journal article" date="2018" name="Mol. Plant">
        <title>The genome of Artemisia annua provides insight into the evolution of Asteraceae family and artemisinin biosynthesis.</title>
        <authorList>
            <person name="Shen Q."/>
            <person name="Zhang L."/>
            <person name="Liao Z."/>
            <person name="Wang S."/>
            <person name="Yan T."/>
            <person name="Shi P."/>
            <person name="Liu M."/>
            <person name="Fu X."/>
            <person name="Pan Q."/>
            <person name="Wang Y."/>
            <person name="Lv Z."/>
            <person name="Lu X."/>
            <person name="Zhang F."/>
            <person name="Jiang W."/>
            <person name="Ma Y."/>
            <person name="Chen M."/>
            <person name="Hao X."/>
            <person name="Li L."/>
            <person name="Tang Y."/>
            <person name="Lv G."/>
            <person name="Zhou Y."/>
            <person name="Sun X."/>
            <person name="Brodelius P.E."/>
            <person name="Rose J.K.C."/>
            <person name="Tang K."/>
        </authorList>
    </citation>
    <scope>NUCLEOTIDE SEQUENCE [LARGE SCALE GENOMIC DNA]</scope>
    <source>
        <strain evidence="8">cv. Huhao1</strain>
        <tissue evidence="7">Leaf</tissue>
    </source>
</reference>
<evidence type="ECO:0000256" key="1">
    <source>
        <dbReference type="ARBA" id="ARBA00008773"/>
    </source>
</evidence>
<dbReference type="GO" id="GO:0004553">
    <property type="term" value="F:hydrolase activity, hydrolyzing O-glycosyl compounds"/>
    <property type="evidence" value="ECO:0007669"/>
    <property type="project" value="InterPro"/>
</dbReference>
<evidence type="ECO:0000256" key="6">
    <source>
        <dbReference type="SAM" id="SignalP"/>
    </source>
</evidence>
<feature type="chain" id="PRO_5015730540" evidence="6">
    <location>
        <begin position="23"/>
        <end position="336"/>
    </location>
</feature>
<evidence type="ECO:0000256" key="5">
    <source>
        <dbReference type="RuleBase" id="RU004336"/>
    </source>
</evidence>
<keyword evidence="2 5" id="KW-0378">Hydrolase</keyword>
<dbReference type="PROSITE" id="PS00587">
    <property type="entry name" value="GLYCOSYL_HYDROL_F17"/>
    <property type="match status" value="1"/>
</dbReference>
<accession>A0A2U1P026</accession>
<dbReference type="FunFam" id="3.20.20.80:FF:000010">
    <property type="entry name" value="glucan endo-1,3-beta-glucosidase, basic"/>
    <property type="match status" value="1"/>
</dbReference>
<keyword evidence="3 5" id="KW-0326">Glycosidase</keyword>